<evidence type="ECO:0000313" key="2">
    <source>
        <dbReference type="EMBL" id="MCL1137988.1"/>
    </source>
</evidence>
<feature type="compositionally biased region" description="Polar residues" evidence="1">
    <location>
        <begin position="27"/>
        <end position="44"/>
    </location>
</feature>
<keyword evidence="3" id="KW-1185">Reference proteome</keyword>
<organism evidence="2 3">
    <name type="scientific">Shewanella pneumatophori</name>
    <dbReference type="NCBI Taxonomy" id="314092"/>
    <lineage>
        <taxon>Bacteria</taxon>
        <taxon>Pseudomonadati</taxon>
        <taxon>Pseudomonadota</taxon>
        <taxon>Gammaproteobacteria</taxon>
        <taxon>Alteromonadales</taxon>
        <taxon>Shewanellaceae</taxon>
        <taxon>Shewanella</taxon>
    </lineage>
</organism>
<feature type="compositionally biased region" description="Basic and acidic residues" evidence="1">
    <location>
        <begin position="47"/>
        <end position="61"/>
    </location>
</feature>
<evidence type="ECO:0000313" key="3">
    <source>
        <dbReference type="Proteomes" id="UP001139293"/>
    </source>
</evidence>
<gene>
    <name evidence="2" type="ORF">L2740_05445</name>
</gene>
<proteinExistence type="predicted"/>
<dbReference type="EMBL" id="JAKILB010000003">
    <property type="protein sequence ID" value="MCL1137988.1"/>
    <property type="molecule type" value="Genomic_DNA"/>
</dbReference>
<protein>
    <submittedName>
        <fullName evidence="2">Uncharacterized protein</fullName>
    </submittedName>
</protein>
<comment type="caution">
    <text evidence="2">The sequence shown here is derived from an EMBL/GenBank/DDBJ whole genome shotgun (WGS) entry which is preliminary data.</text>
</comment>
<accession>A0A9X2CCE7</accession>
<dbReference type="AlphaFoldDB" id="A0A9X2CCE7"/>
<name>A0A9X2CCE7_9GAMM</name>
<reference evidence="2" key="1">
    <citation type="submission" date="2022-01" db="EMBL/GenBank/DDBJ databases">
        <title>Whole genome-based taxonomy of the Shewanellaceae.</title>
        <authorList>
            <person name="Martin-Rodriguez A.J."/>
        </authorList>
    </citation>
    <scope>NUCLEOTIDE SEQUENCE</scope>
    <source>
        <strain evidence="2">KCTC 23973</strain>
    </source>
</reference>
<dbReference type="RefSeq" id="WP_248949097.1">
    <property type="nucleotide sequence ID" value="NZ_JAKILB010000003.1"/>
</dbReference>
<sequence>MSLDSIYAMLAKPVIAKVRAKRKVKQLTASAQITPDNHAPQQPQLPEHLERRSNKEDRRQQQDLAYPLDPSLERRKAPTTDRRQTRALQENEDQSEPEQLGSTHTKIDINV</sequence>
<feature type="compositionally biased region" description="Basic and acidic residues" evidence="1">
    <location>
        <begin position="71"/>
        <end position="84"/>
    </location>
</feature>
<feature type="region of interest" description="Disordered" evidence="1">
    <location>
        <begin position="26"/>
        <end position="111"/>
    </location>
</feature>
<evidence type="ECO:0000256" key="1">
    <source>
        <dbReference type="SAM" id="MobiDB-lite"/>
    </source>
</evidence>
<dbReference type="Proteomes" id="UP001139293">
    <property type="component" value="Unassembled WGS sequence"/>
</dbReference>